<accession>A0A2C7ADH9</accession>
<gene>
    <name evidence="2" type="ORF">CR162_07610</name>
</gene>
<dbReference type="RefSeq" id="WP_099094934.1">
    <property type="nucleotide sequence ID" value="NZ_PDNU01000008.1"/>
</dbReference>
<comment type="caution">
    <text evidence="2">The sequence shown here is derived from an EMBL/GenBank/DDBJ whole genome shotgun (WGS) entry which is preliminary data.</text>
</comment>
<keyword evidence="3" id="KW-1185">Reference proteome</keyword>
<evidence type="ECO:0000256" key="1">
    <source>
        <dbReference type="SAM" id="MobiDB-lite"/>
    </source>
</evidence>
<reference evidence="2 3" key="1">
    <citation type="submission" date="2017-10" db="EMBL/GenBank/DDBJ databases">
        <authorList>
            <person name="Banno H."/>
            <person name="Chua N.-H."/>
        </authorList>
    </citation>
    <scope>NUCLEOTIDE SEQUENCE [LARGE SCALE GENOMIC DNA]</scope>
    <source>
        <strain evidence="2 3">YW11</strain>
    </source>
</reference>
<dbReference type="AlphaFoldDB" id="A0A2C7ADH9"/>
<dbReference type="EMBL" id="PDNU01000008">
    <property type="protein sequence ID" value="PHK95703.1"/>
    <property type="molecule type" value="Genomic_DNA"/>
</dbReference>
<sequence>MGRKRSKSIPNTRAPRPAGPPPAAQGEVERLRRELEEARTLLREMSQGSDGDRSVLARRLATLEEERQIARGHAVEASLARSRAEAELKALRDAIHKAPGLQGWLLRRASRHLPQG</sequence>
<protein>
    <submittedName>
        <fullName evidence="2">Uncharacterized protein</fullName>
    </submittedName>
</protein>
<evidence type="ECO:0000313" key="2">
    <source>
        <dbReference type="EMBL" id="PHK95703.1"/>
    </source>
</evidence>
<name>A0A2C7ADH9_9PROT</name>
<organism evidence="2 3">
    <name type="scientific">Teichococcus rhizosphaerae</name>
    <dbReference type="NCBI Taxonomy" id="1335062"/>
    <lineage>
        <taxon>Bacteria</taxon>
        <taxon>Pseudomonadati</taxon>
        <taxon>Pseudomonadota</taxon>
        <taxon>Alphaproteobacteria</taxon>
        <taxon>Acetobacterales</taxon>
        <taxon>Roseomonadaceae</taxon>
        <taxon>Roseomonas</taxon>
    </lineage>
</organism>
<feature type="region of interest" description="Disordered" evidence="1">
    <location>
        <begin position="1"/>
        <end position="30"/>
    </location>
</feature>
<dbReference type="OrthoDB" id="7283942at2"/>
<evidence type="ECO:0000313" key="3">
    <source>
        <dbReference type="Proteomes" id="UP000223527"/>
    </source>
</evidence>
<dbReference type="Proteomes" id="UP000223527">
    <property type="component" value="Unassembled WGS sequence"/>
</dbReference>
<proteinExistence type="predicted"/>